<dbReference type="PANTHER" id="PTHR21593">
    <property type="entry name" value="PRION-LIKE- Q/N-RICH -DOMAIN-BEARING PROTEIN PROTEIN"/>
    <property type="match status" value="1"/>
</dbReference>
<evidence type="ECO:0000313" key="2">
    <source>
        <dbReference type="EMBL" id="RCN23818.1"/>
    </source>
</evidence>
<name>A0A368EX05_ANCCA</name>
<dbReference type="InterPro" id="IPR052823">
    <property type="entry name" value="SXP/RAL-2_related"/>
</dbReference>
<evidence type="ECO:0000313" key="3">
    <source>
        <dbReference type="Proteomes" id="UP000252519"/>
    </source>
</evidence>
<dbReference type="Proteomes" id="UP000252519">
    <property type="component" value="Unassembled WGS sequence"/>
</dbReference>
<feature type="domain" description="SXP/RAL-2 family protein Ani s 5-like cation-binding" evidence="1">
    <location>
        <begin position="36"/>
        <end position="137"/>
    </location>
</feature>
<comment type="caution">
    <text evidence="2">The sequence shown here is derived from an EMBL/GenBank/DDBJ whole genome shotgun (WGS) entry which is preliminary data.</text>
</comment>
<dbReference type="STRING" id="29170.A0A368EX05"/>
<reference evidence="2 3" key="1">
    <citation type="submission" date="2014-10" db="EMBL/GenBank/DDBJ databases">
        <title>Draft genome of the hookworm Ancylostoma caninum.</title>
        <authorList>
            <person name="Mitreva M."/>
        </authorList>
    </citation>
    <scope>NUCLEOTIDE SEQUENCE [LARGE SCALE GENOMIC DNA]</scope>
    <source>
        <strain evidence="2 3">Baltimore</strain>
    </source>
</reference>
<dbReference type="PANTHER" id="PTHR21593:SF36">
    <property type="entry name" value="DUF148 DOMAIN-CONTAINING PROTEIN-RELATED"/>
    <property type="match status" value="1"/>
</dbReference>
<organism evidence="2 3">
    <name type="scientific">Ancylostoma caninum</name>
    <name type="common">Dog hookworm</name>
    <dbReference type="NCBI Taxonomy" id="29170"/>
    <lineage>
        <taxon>Eukaryota</taxon>
        <taxon>Metazoa</taxon>
        <taxon>Ecdysozoa</taxon>
        <taxon>Nematoda</taxon>
        <taxon>Chromadorea</taxon>
        <taxon>Rhabditida</taxon>
        <taxon>Rhabditina</taxon>
        <taxon>Rhabditomorpha</taxon>
        <taxon>Strongyloidea</taxon>
        <taxon>Ancylostomatidae</taxon>
        <taxon>Ancylostomatinae</taxon>
        <taxon>Ancylostoma</taxon>
    </lineage>
</organism>
<dbReference type="AlphaFoldDB" id="A0A368EX05"/>
<keyword evidence="3" id="KW-1185">Reference proteome</keyword>
<feature type="non-terminal residue" evidence="2">
    <location>
        <position position="1"/>
    </location>
</feature>
<evidence type="ECO:0000259" key="1">
    <source>
        <dbReference type="Pfam" id="PF02520"/>
    </source>
</evidence>
<gene>
    <name evidence="2" type="ORF">ANCCAN_30493</name>
</gene>
<sequence>IVIAVAALYTSTEAKIFYQIPNDVSQPFLEKVPWRAMQEFYRITLARNIPYKEMRKRVLEWGGKYGIKKEVEEFYNDYNRREEERKKKVIAILENAPKAYREYLALFDDTKTLEQISEDEKKMHAEKPEEYNVVMYTNALARDYYYGIYRRNKPAVYYNPI</sequence>
<dbReference type="OrthoDB" id="5882935at2759"/>
<dbReference type="EMBL" id="JOJR01024912">
    <property type="protein sequence ID" value="RCN23818.1"/>
    <property type="molecule type" value="Genomic_DNA"/>
</dbReference>
<dbReference type="InterPro" id="IPR003677">
    <property type="entry name" value="ANIS5_cation-bd"/>
</dbReference>
<proteinExistence type="predicted"/>
<protein>
    <recommendedName>
        <fullName evidence="1">SXP/RAL-2 family protein Ani s 5-like cation-binding domain-containing protein</fullName>
    </recommendedName>
</protein>
<dbReference type="Pfam" id="PF02520">
    <property type="entry name" value="ANIS5_cation-bd"/>
    <property type="match status" value="1"/>
</dbReference>
<accession>A0A368EX05</accession>